<feature type="transmembrane region" description="Helical" evidence="1">
    <location>
        <begin position="109"/>
        <end position="135"/>
    </location>
</feature>
<reference evidence="2" key="1">
    <citation type="journal article" date="2021" name="Sci. Rep.">
        <title>Diploid genomic architecture of Nitzschia inconspicua, an elite biomass production diatom.</title>
        <authorList>
            <person name="Oliver A."/>
            <person name="Podell S."/>
            <person name="Pinowska A."/>
            <person name="Traller J.C."/>
            <person name="Smith S.R."/>
            <person name="McClure R."/>
            <person name="Beliaev A."/>
            <person name="Bohutskyi P."/>
            <person name="Hill E.A."/>
            <person name="Rabines A."/>
            <person name="Zheng H."/>
            <person name="Allen L.Z."/>
            <person name="Kuo A."/>
            <person name="Grigoriev I.V."/>
            <person name="Allen A.E."/>
            <person name="Hazlebeck D."/>
            <person name="Allen E.E."/>
        </authorList>
    </citation>
    <scope>NUCLEOTIDE SEQUENCE</scope>
    <source>
        <strain evidence="2">Hildebrandi</strain>
    </source>
</reference>
<reference evidence="2" key="2">
    <citation type="submission" date="2021-04" db="EMBL/GenBank/DDBJ databases">
        <authorList>
            <person name="Podell S."/>
        </authorList>
    </citation>
    <scope>NUCLEOTIDE SEQUENCE</scope>
    <source>
        <strain evidence="2">Hildebrandi</strain>
    </source>
</reference>
<gene>
    <name evidence="2" type="ORF">IV203_022011</name>
</gene>
<name>A0A9K3KHX1_9STRA</name>
<dbReference type="EMBL" id="JAGRRH010000023">
    <property type="protein sequence ID" value="KAG7344003.1"/>
    <property type="molecule type" value="Genomic_DNA"/>
</dbReference>
<keyword evidence="1" id="KW-0472">Membrane</keyword>
<evidence type="ECO:0000313" key="2">
    <source>
        <dbReference type="EMBL" id="KAG7344003.1"/>
    </source>
</evidence>
<dbReference type="Proteomes" id="UP000693970">
    <property type="component" value="Unassembled WGS sequence"/>
</dbReference>
<dbReference type="InterPro" id="IPR001611">
    <property type="entry name" value="Leu-rich_rpt"/>
</dbReference>
<dbReference type="AlphaFoldDB" id="A0A9K3KHX1"/>
<dbReference type="InterPro" id="IPR052592">
    <property type="entry name" value="LRR-RLK"/>
</dbReference>
<accession>A0A9K3KHX1</accession>
<keyword evidence="1" id="KW-0812">Transmembrane</keyword>
<comment type="caution">
    <text evidence="2">The sequence shown here is derived from an EMBL/GenBank/DDBJ whole genome shotgun (WGS) entry which is preliminary data.</text>
</comment>
<dbReference type="Pfam" id="PF00560">
    <property type="entry name" value="LRR_1"/>
    <property type="match status" value="2"/>
</dbReference>
<protein>
    <submittedName>
        <fullName evidence="2">Leucine rich repeat LRR-containing protein</fullName>
    </submittedName>
</protein>
<dbReference type="OrthoDB" id="41648at2759"/>
<sequence length="615" mass="68573">MKVKTEGSRNNATGVAMIPKDLPDNDDESLFELVKETSPPAFTDSSKLEYSKKGDFTHYPGTAVAVHYNDDHDVDFQSKMAQKIKDEEEFKKYHSSVMKPDTSIQKRDFFFAWLCLFCLIFVGILVYGFASGLFLPSNGGNSDPSIPAEPGISHAERQAYMDELLDFFQLPFLQPSSPQGQAMQWLSFQDAPLDVPDASQDTATAIYQRIRLQQRFALAVWYFDQGGPKLWSTINRDTAAGWMTHGIGVHECDWHGIDCEVLPGMELLSDRESAARVVVGIRLDATMGVGLTGTSLSSELGMLTNLRRLNFSNQRLEGSIPDEWKAMTNLEVLALSKNNIRSTIPEWIGKSWPQLHTLVIDGNLVEGTLPSSLLSMTKLRHMELQTNQNLGGNFDEVMHAIPSLEYLDISSTDLEGTLPSEVIMSELRLFKAWNTKRLSGSIPNEIGLWKKLESFSLDDIPEMTGSLVTEFGYLTNLKTLQIMRTPITGSLPTELGALNMLRRMELSFLELESTLPIEYANLSALERMDLHINYGLVGTIPTEYGDLANLKHFDVRATGLTGVVSTEICELKLDILWVACREVNVNPKALVCDCCEDCEAGATNGTNGPVRRKRY</sequence>
<evidence type="ECO:0000256" key="1">
    <source>
        <dbReference type="SAM" id="Phobius"/>
    </source>
</evidence>
<evidence type="ECO:0000313" key="3">
    <source>
        <dbReference type="Proteomes" id="UP000693970"/>
    </source>
</evidence>
<proteinExistence type="predicted"/>
<dbReference type="PANTHER" id="PTHR48054">
    <property type="entry name" value="RECEPTOR KINASE-LIKE PROTEIN XA21"/>
    <property type="match status" value="1"/>
</dbReference>
<organism evidence="2 3">
    <name type="scientific">Nitzschia inconspicua</name>
    <dbReference type="NCBI Taxonomy" id="303405"/>
    <lineage>
        <taxon>Eukaryota</taxon>
        <taxon>Sar</taxon>
        <taxon>Stramenopiles</taxon>
        <taxon>Ochrophyta</taxon>
        <taxon>Bacillariophyta</taxon>
        <taxon>Bacillariophyceae</taxon>
        <taxon>Bacillariophycidae</taxon>
        <taxon>Bacillariales</taxon>
        <taxon>Bacillariaceae</taxon>
        <taxon>Nitzschia</taxon>
    </lineage>
</organism>
<keyword evidence="3" id="KW-1185">Reference proteome</keyword>
<keyword evidence="1" id="KW-1133">Transmembrane helix</keyword>
<dbReference type="PANTHER" id="PTHR48054:SF82">
    <property type="entry name" value="LRR RECEPTOR-LIKE SERINE_THREONINE-PROTEIN KINASE FLS2"/>
    <property type="match status" value="1"/>
</dbReference>